<dbReference type="AlphaFoldDB" id="A0A6G1H233"/>
<name>A0A6G1H233_9PEZI</name>
<evidence type="ECO:0000313" key="2">
    <source>
        <dbReference type="EMBL" id="KAF1987283.1"/>
    </source>
</evidence>
<dbReference type="PANTHER" id="PTHR39398">
    <property type="entry name" value="YALI0F14311P"/>
    <property type="match status" value="1"/>
</dbReference>
<dbReference type="PANTHER" id="PTHR39398:SF1">
    <property type="entry name" value="CSN8_PSMD8_EIF3K DOMAIN-CONTAINING PROTEIN"/>
    <property type="match status" value="1"/>
</dbReference>
<accession>A0A6G1H233</accession>
<protein>
    <recommendedName>
        <fullName evidence="4">CSN8/PSMD8/EIF3K domain-containing protein</fullName>
    </recommendedName>
</protein>
<gene>
    <name evidence="2" type="ORF">K402DRAFT_330752</name>
</gene>
<evidence type="ECO:0000256" key="1">
    <source>
        <dbReference type="SAM" id="MobiDB-lite"/>
    </source>
</evidence>
<dbReference type="Proteomes" id="UP000800041">
    <property type="component" value="Unassembled WGS sequence"/>
</dbReference>
<proteinExistence type="predicted"/>
<feature type="region of interest" description="Disordered" evidence="1">
    <location>
        <begin position="1"/>
        <end position="20"/>
    </location>
</feature>
<evidence type="ECO:0008006" key="4">
    <source>
        <dbReference type="Google" id="ProtNLM"/>
    </source>
</evidence>
<organism evidence="2 3">
    <name type="scientific">Aulographum hederae CBS 113979</name>
    <dbReference type="NCBI Taxonomy" id="1176131"/>
    <lineage>
        <taxon>Eukaryota</taxon>
        <taxon>Fungi</taxon>
        <taxon>Dikarya</taxon>
        <taxon>Ascomycota</taxon>
        <taxon>Pezizomycotina</taxon>
        <taxon>Dothideomycetes</taxon>
        <taxon>Pleosporomycetidae</taxon>
        <taxon>Aulographales</taxon>
        <taxon>Aulographaceae</taxon>
    </lineage>
</organism>
<keyword evidence="3" id="KW-1185">Reference proteome</keyword>
<dbReference type="EMBL" id="ML977153">
    <property type="protein sequence ID" value="KAF1987283.1"/>
    <property type="molecule type" value="Genomic_DNA"/>
</dbReference>
<evidence type="ECO:0000313" key="3">
    <source>
        <dbReference type="Proteomes" id="UP000800041"/>
    </source>
</evidence>
<sequence>MIQAQQRPSARRGASGAWSRLKSPQIDPLEVYGLPSKGETRLNDAKVQENFYNKIVERYMKFCAASGGGEELDKQFSSLSLSGPQKPSILSSKWAQNTPPHPHIETAKILHATRTLRESLTATRRADHFAQRAYIFLIHTALLFKSWENYLPALTHLLHVLHPLYPLPAPELREFVGYKVLDLACRVGDLGQAFAVRRKFGPNLGRVDAVLSALLHDNYALFFRLRRAVDGYQRALLSFAEDGIRLHALKCLGRGYMSAEKGFVERCTGRSWEELVKEGVGWELVVPEIGGDPLKEEKIIIRRVKRKSGG</sequence>
<dbReference type="OrthoDB" id="2100128at2759"/>
<reference evidence="2" key="1">
    <citation type="journal article" date="2020" name="Stud. Mycol.">
        <title>101 Dothideomycetes genomes: a test case for predicting lifestyles and emergence of pathogens.</title>
        <authorList>
            <person name="Haridas S."/>
            <person name="Albert R."/>
            <person name="Binder M."/>
            <person name="Bloem J."/>
            <person name="Labutti K."/>
            <person name="Salamov A."/>
            <person name="Andreopoulos B."/>
            <person name="Baker S."/>
            <person name="Barry K."/>
            <person name="Bills G."/>
            <person name="Bluhm B."/>
            <person name="Cannon C."/>
            <person name="Castanera R."/>
            <person name="Culley D."/>
            <person name="Daum C."/>
            <person name="Ezra D."/>
            <person name="Gonzalez J."/>
            <person name="Henrissat B."/>
            <person name="Kuo A."/>
            <person name="Liang C."/>
            <person name="Lipzen A."/>
            <person name="Lutzoni F."/>
            <person name="Magnuson J."/>
            <person name="Mondo S."/>
            <person name="Nolan M."/>
            <person name="Ohm R."/>
            <person name="Pangilinan J."/>
            <person name="Park H.-J."/>
            <person name="Ramirez L."/>
            <person name="Alfaro M."/>
            <person name="Sun H."/>
            <person name="Tritt A."/>
            <person name="Yoshinaga Y."/>
            <person name="Zwiers L.-H."/>
            <person name="Turgeon B."/>
            <person name="Goodwin S."/>
            <person name="Spatafora J."/>
            <person name="Crous P."/>
            <person name="Grigoriev I."/>
        </authorList>
    </citation>
    <scope>NUCLEOTIDE SEQUENCE</scope>
    <source>
        <strain evidence="2">CBS 113979</strain>
    </source>
</reference>